<dbReference type="InterPro" id="IPR023045">
    <property type="entry name" value="MoaC"/>
</dbReference>
<evidence type="ECO:0000256" key="7">
    <source>
        <dbReference type="SAM" id="MobiDB-lite"/>
    </source>
</evidence>
<name>N4WMY0_COCH4</name>
<feature type="compositionally biased region" description="Basic residues" evidence="7">
    <location>
        <begin position="27"/>
        <end position="37"/>
    </location>
</feature>
<evidence type="ECO:0000256" key="6">
    <source>
        <dbReference type="SAM" id="Coils"/>
    </source>
</evidence>
<dbReference type="PANTHER" id="PTHR22960">
    <property type="entry name" value="MOLYBDOPTERIN COFACTOR SYNTHESIS PROTEIN A"/>
    <property type="match status" value="1"/>
</dbReference>
<comment type="catalytic activity">
    <reaction evidence="1">
        <text>(8S)-3',8-cyclo-7,8-dihydroguanosine 5'-triphosphate = cyclic pyranopterin phosphate + diphosphate</text>
        <dbReference type="Rhea" id="RHEA:49580"/>
        <dbReference type="ChEBI" id="CHEBI:33019"/>
        <dbReference type="ChEBI" id="CHEBI:59648"/>
        <dbReference type="ChEBI" id="CHEBI:131766"/>
        <dbReference type="EC" id="4.6.1.17"/>
    </reaction>
</comment>
<dbReference type="InterPro" id="IPR002820">
    <property type="entry name" value="Mopterin_CF_biosynth-C_dom"/>
</dbReference>
<dbReference type="PANTHER" id="PTHR22960:SF0">
    <property type="entry name" value="MOLYBDENUM COFACTOR BIOSYNTHESIS PROTEIN 1"/>
    <property type="match status" value="1"/>
</dbReference>
<dbReference type="AlphaFoldDB" id="N4WMY0"/>
<feature type="region of interest" description="Disordered" evidence="7">
    <location>
        <begin position="530"/>
        <end position="568"/>
    </location>
</feature>
<feature type="compositionally biased region" description="Polar residues" evidence="7">
    <location>
        <begin position="530"/>
        <end position="541"/>
    </location>
</feature>
<evidence type="ECO:0000313" key="9">
    <source>
        <dbReference type="EMBL" id="ENI01779.1"/>
    </source>
</evidence>
<comment type="pathway">
    <text evidence="2">Cofactor biosynthesis; molybdopterin biosynthesis.</text>
</comment>
<feature type="region of interest" description="Disordered" evidence="7">
    <location>
        <begin position="271"/>
        <end position="294"/>
    </location>
</feature>
<dbReference type="HOGENOM" id="CLU_022821_0_0_1"/>
<dbReference type="GO" id="GO:0006777">
    <property type="term" value="P:Mo-molybdopterin cofactor biosynthetic process"/>
    <property type="evidence" value="ECO:0007669"/>
    <property type="project" value="UniProtKB-KW"/>
</dbReference>
<sequence>MLHLHSSTLQSTNIVRAFSTSKPLAQRPRRQGTHPRSRIKLKHGDGYVNMLDNVSQFGPGKGTLPPNLEEVRRKYGLTDRKYDIYWRMVADTKLKSGTGTRFKFLNVKAHSKLLTLTRGLTGVDHRLIMKDAQMIADRIRQDAAEKNKDTMLQRQAEKIKTLKAFLEEVKIPSEIQRALKKTEDKIDKLRARITRREEGKLAETSAGKSSGVTIDTIRHVQEIDEVDRLLHTYKQQVNEIREQAQQLEEIKTRKEAILSKKRLLLKQLEENEEPEAKRIPKTVDANDRENQPTSKSLDLILDQAMKMVGRGWGEPKLQSTGLNSENIRATAQVKEGTTIQLQRPGIGSVSRSRSEDQDQDTNGKDMNSVISTASRPSDSLRLQVPTSGFIPIDENLIVIFEGSVPELQSYVFEMAQRLKNSYPRIDTLPYDVWTSQNKATLQTWLKILVKKWQTRFDTIGQVEKDIMDGRIQAVLDRMVRDHDLSNEAAERMAVRWYQVFDNRGAMHGDAEGAINWDEFQAEGLGFLTSETESEVPSQQGQAEARPLPTTLSSTNKRPSLHRDLDSQVFHDSTARKMYSTSSRSILPDLDLASQQKEKEKDDGRELPEPYLPHLTPSGSAHMVSVSTKQHTIRTAIAIGSVHFTNSTPLSLIRSNTAKKGDVLGVSRIAGIMAAKKCPDLVPLCHPIPLTHVSVELAPFSDGHGGVKIEAKVQCTGQTGVEMEALTAVMGAALSVVDMCKAVDRFQRVDGVRVVFKEGGKSGVWREEGWESWQE</sequence>
<feature type="compositionally biased region" description="Basic and acidic residues" evidence="7">
    <location>
        <begin position="595"/>
        <end position="607"/>
    </location>
</feature>
<evidence type="ECO:0000256" key="1">
    <source>
        <dbReference type="ARBA" id="ARBA00001637"/>
    </source>
</evidence>
<dbReference type="CDD" id="cd01420">
    <property type="entry name" value="MoaC_PE"/>
    <property type="match status" value="1"/>
</dbReference>
<evidence type="ECO:0000259" key="8">
    <source>
        <dbReference type="Pfam" id="PF01967"/>
    </source>
</evidence>
<keyword evidence="4" id="KW-0501">Molybdenum cofactor biosynthesis</keyword>
<dbReference type="Pfam" id="PF01967">
    <property type="entry name" value="MoaC"/>
    <property type="match status" value="1"/>
</dbReference>
<dbReference type="InterPro" id="IPR050105">
    <property type="entry name" value="MoCo_biosynth_MoaA/MoaC"/>
</dbReference>
<accession>N4WMY0</accession>
<dbReference type="GO" id="GO:0061798">
    <property type="term" value="F:GTP 3',8'-cyclase activity"/>
    <property type="evidence" value="ECO:0007669"/>
    <property type="project" value="TreeGrafter"/>
</dbReference>
<dbReference type="GO" id="GO:0061799">
    <property type="term" value="F:cyclic pyranopterin monophosphate synthase activity"/>
    <property type="evidence" value="ECO:0007669"/>
    <property type="project" value="UniProtKB-EC"/>
</dbReference>
<dbReference type="NCBIfam" id="TIGR00581">
    <property type="entry name" value="moaC"/>
    <property type="match status" value="1"/>
</dbReference>
<dbReference type="OrthoDB" id="429626at2759"/>
<dbReference type="GeneID" id="25838506"/>
<dbReference type="Proteomes" id="UP000012338">
    <property type="component" value="Unassembled WGS sequence"/>
</dbReference>
<feature type="region of interest" description="Disordered" evidence="7">
    <location>
        <begin position="586"/>
        <end position="620"/>
    </location>
</feature>
<evidence type="ECO:0000256" key="4">
    <source>
        <dbReference type="ARBA" id="ARBA00023150"/>
    </source>
</evidence>
<organism evidence="9 10">
    <name type="scientific">Cochliobolus heterostrophus (strain C4 / ATCC 48331 / race T)</name>
    <name type="common">Southern corn leaf blight fungus</name>
    <name type="synonym">Bipolaris maydis</name>
    <dbReference type="NCBI Taxonomy" id="665024"/>
    <lineage>
        <taxon>Eukaryota</taxon>
        <taxon>Fungi</taxon>
        <taxon>Dikarya</taxon>
        <taxon>Ascomycota</taxon>
        <taxon>Pezizomycotina</taxon>
        <taxon>Dothideomycetes</taxon>
        <taxon>Pleosporomycetidae</taxon>
        <taxon>Pleosporales</taxon>
        <taxon>Pleosporineae</taxon>
        <taxon>Pleosporaceae</taxon>
        <taxon>Bipolaris</taxon>
    </lineage>
</organism>
<feature type="region of interest" description="Disordered" evidence="7">
    <location>
        <begin position="17"/>
        <end position="37"/>
    </location>
</feature>
<dbReference type="EC" id="4.6.1.17" evidence="3"/>
<evidence type="ECO:0000256" key="2">
    <source>
        <dbReference type="ARBA" id="ARBA00005046"/>
    </source>
</evidence>
<feature type="coiled-coil region" evidence="6">
    <location>
        <begin position="223"/>
        <end position="260"/>
    </location>
</feature>
<keyword evidence="6" id="KW-0175">Coiled coil</keyword>
<reference evidence="9 10" key="1">
    <citation type="journal article" date="2012" name="PLoS Pathog.">
        <title>Diverse lifestyles and strategies of plant pathogenesis encoded in the genomes of eighteen Dothideomycetes fungi.</title>
        <authorList>
            <person name="Ohm R.A."/>
            <person name="Feau N."/>
            <person name="Henrissat B."/>
            <person name="Schoch C.L."/>
            <person name="Horwitz B.A."/>
            <person name="Barry K.W."/>
            <person name="Condon B.J."/>
            <person name="Copeland A.C."/>
            <person name="Dhillon B."/>
            <person name="Glaser F."/>
            <person name="Hesse C.N."/>
            <person name="Kosti I."/>
            <person name="LaButti K."/>
            <person name="Lindquist E.A."/>
            <person name="Lucas S."/>
            <person name="Salamov A.A."/>
            <person name="Bradshaw R.E."/>
            <person name="Ciuffetti L."/>
            <person name="Hamelin R.C."/>
            <person name="Kema G.H.J."/>
            <person name="Lawrence C."/>
            <person name="Scott J.A."/>
            <person name="Spatafora J.W."/>
            <person name="Turgeon B.G."/>
            <person name="de Wit P.J.G.M."/>
            <person name="Zhong S."/>
            <person name="Goodwin S.B."/>
            <person name="Grigoriev I.V."/>
        </authorList>
    </citation>
    <scope>NUCLEOTIDE SEQUENCE [LARGE SCALE GENOMIC DNA]</scope>
    <source>
        <strain evidence="10">C4 / ATCC 48331 / race T</strain>
    </source>
</reference>
<dbReference type="Gene3D" id="3.30.70.640">
    <property type="entry name" value="Molybdopterin cofactor biosynthesis C (MoaC) domain"/>
    <property type="match status" value="1"/>
</dbReference>
<reference evidence="10" key="2">
    <citation type="journal article" date="2013" name="PLoS Genet.">
        <title>Comparative genome structure, secondary metabolite, and effector coding capacity across Cochliobolus pathogens.</title>
        <authorList>
            <person name="Condon B.J."/>
            <person name="Leng Y."/>
            <person name="Wu D."/>
            <person name="Bushley K.E."/>
            <person name="Ohm R.A."/>
            <person name="Otillar R."/>
            <person name="Martin J."/>
            <person name="Schackwitz W."/>
            <person name="Grimwood J."/>
            <person name="MohdZainudin N."/>
            <person name="Xue C."/>
            <person name="Wang R."/>
            <person name="Manning V.A."/>
            <person name="Dhillon B."/>
            <person name="Tu Z.J."/>
            <person name="Steffenson B.J."/>
            <person name="Salamov A."/>
            <person name="Sun H."/>
            <person name="Lowry S."/>
            <person name="LaButti K."/>
            <person name="Han J."/>
            <person name="Copeland A."/>
            <person name="Lindquist E."/>
            <person name="Barry K."/>
            <person name="Schmutz J."/>
            <person name="Baker S.E."/>
            <person name="Ciuffetti L.M."/>
            <person name="Grigoriev I.V."/>
            <person name="Zhong S."/>
            <person name="Turgeon B.G."/>
        </authorList>
    </citation>
    <scope>NUCLEOTIDE SEQUENCE [LARGE SCALE GENOMIC DNA]</scope>
    <source>
        <strain evidence="10">C4 / ATCC 48331 / race T</strain>
    </source>
</reference>
<keyword evidence="5" id="KW-0456">Lyase</keyword>
<dbReference type="SUPFAM" id="SSF55040">
    <property type="entry name" value="Molybdenum cofactor biosynthesis protein C, MoaC"/>
    <property type="match status" value="1"/>
</dbReference>
<gene>
    <name evidence="9" type="ORF">COCC4DRAFT_147298</name>
</gene>
<feature type="domain" description="Molybdopterin cofactor biosynthesis C (MoaC)" evidence="8">
    <location>
        <begin position="622"/>
        <end position="759"/>
    </location>
</feature>
<dbReference type="InterPro" id="IPR036522">
    <property type="entry name" value="MoaC_sf"/>
</dbReference>
<feature type="region of interest" description="Disordered" evidence="7">
    <location>
        <begin position="335"/>
        <end position="371"/>
    </location>
</feature>
<evidence type="ECO:0000256" key="3">
    <source>
        <dbReference type="ARBA" id="ARBA00012575"/>
    </source>
</evidence>
<keyword evidence="10" id="KW-1185">Reference proteome</keyword>
<dbReference type="UniPathway" id="UPA00344"/>
<proteinExistence type="predicted"/>
<dbReference type="InterPro" id="IPR047594">
    <property type="entry name" value="MoaC_bact/euk"/>
</dbReference>
<evidence type="ECO:0000313" key="10">
    <source>
        <dbReference type="Proteomes" id="UP000012338"/>
    </source>
</evidence>
<evidence type="ECO:0000256" key="5">
    <source>
        <dbReference type="ARBA" id="ARBA00023239"/>
    </source>
</evidence>
<dbReference type="RefSeq" id="XP_014075688.1">
    <property type="nucleotide sequence ID" value="XM_014220213.1"/>
</dbReference>
<dbReference type="EMBL" id="KB733466">
    <property type="protein sequence ID" value="ENI01779.1"/>
    <property type="molecule type" value="Genomic_DNA"/>
</dbReference>
<dbReference type="NCBIfam" id="NF006870">
    <property type="entry name" value="PRK09364.1"/>
    <property type="match status" value="1"/>
</dbReference>
<protein>
    <recommendedName>
        <fullName evidence="3">cyclic pyranopterin monophosphate synthase</fullName>
        <ecNumber evidence="3">4.6.1.17</ecNumber>
    </recommendedName>
</protein>